<evidence type="ECO:0000313" key="1">
    <source>
        <dbReference type="EMBL" id="CAI8587099.1"/>
    </source>
</evidence>
<name>A0AAV0YMJ3_VICFA</name>
<protein>
    <submittedName>
        <fullName evidence="1">Uncharacterized protein</fullName>
    </submittedName>
</protein>
<organism evidence="1 2">
    <name type="scientific">Vicia faba</name>
    <name type="common">Broad bean</name>
    <name type="synonym">Faba vulgaris</name>
    <dbReference type="NCBI Taxonomy" id="3906"/>
    <lineage>
        <taxon>Eukaryota</taxon>
        <taxon>Viridiplantae</taxon>
        <taxon>Streptophyta</taxon>
        <taxon>Embryophyta</taxon>
        <taxon>Tracheophyta</taxon>
        <taxon>Spermatophyta</taxon>
        <taxon>Magnoliopsida</taxon>
        <taxon>eudicotyledons</taxon>
        <taxon>Gunneridae</taxon>
        <taxon>Pentapetalae</taxon>
        <taxon>rosids</taxon>
        <taxon>fabids</taxon>
        <taxon>Fabales</taxon>
        <taxon>Fabaceae</taxon>
        <taxon>Papilionoideae</taxon>
        <taxon>50 kb inversion clade</taxon>
        <taxon>NPAAA clade</taxon>
        <taxon>Hologalegina</taxon>
        <taxon>IRL clade</taxon>
        <taxon>Fabeae</taxon>
        <taxon>Vicia</taxon>
    </lineage>
</organism>
<gene>
    <name evidence="1" type="ORF">VFH_I284000</name>
</gene>
<keyword evidence="2" id="KW-1185">Reference proteome</keyword>
<evidence type="ECO:0000313" key="2">
    <source>
        <dbReference type="Proteomes" id="UP001157006"/>
    </source>
</evidence>
<dbReference type="EMBL" id="OX451736">
    <property type="protein sequence ID" value="CAI8587099.1"/>
    <property type="molecule type" value="Genomic_DNA"/>
</dbReference>
<accession>A0AAV0YMJ3</accession>
<sequence length="100" mass="11598">MSNEKWEELDLRASNKIHMFLAKNILANVLGTSSLKELWEKLEGLYQEKIQFELDSFLLHPRFASVSTTRGDLGHLQQQRHGNEVIYDIGNDVGLFVDYF</sequence>
<dbReference type="AlphaFoldDB" id="A0AAV0YMJ3"/>
<dbReference type="Proteomes" id="UP001157006">
    <property type="component" value="Chromosome 1L"/>
</dbReference>
<reference evidence="1 2" key="1">
    <citation type="submission" date="2023-01" db="EMBL/GenBank/DDBJ databases">
        <authorList>
            <person name="Kreplak J."/>
        </authorList>
    </citation>
    <scope>NUCLEOTIDE SEQUENCE [LARGE SCALE GENOMIC DNA]</scope>
</reference>
<proteinExistence type="predicted"/>